<evidence type="ECO:0000256" key="1">
    <source>
        <dbReference type="SAM" id="SignalP"/>
    </source>
</evidence>
<proteinExistence type="predicted"/>
<feature type="chain" id="PRO_5035786212" evidence="1">
    <location>
        <begin position="22"/>
        <end position="165"/>
    </location>
</feature>
<name>A0A8S1H5B7_9PELO</name>
<keyword evidence="1" id="KW-0732">Signal</keyword>
<dbReference type="EMBL" id="CAJGYM010000016">
    <property type="protein sequence ID" value="CAD6190577.1"/>
    <property type="molecule type" value="Genomic_DNA"/>
</dbReference>
<feature type="signal peptide" evidence="1">
    <location>
        <begin position="1"/>
        <end position="21"/>
    </location>
</feature>
<reference evidence="2" key="1">
    <citation type="submission" date="2020-10" db="EMBL/GenBank/DDBJ databases">
        <authorList>
            <person name="Kikuchi T."/>
        </authorList>
    </citation>
    <scope>NUCLEOTIDE SEQUENCE</scope>
    <source>
        <strain evidence="2">NKZ352</strain>
    </source>
</reference>
<protein>
    <submittedName>
        <fullName evidence="2">Uncharacterized protein</fullName>
    </submittedName>
</protein>
<dbReference type="AlphaFoldDB" id="A0A8S1H5B7"/>
<sequence length="165" mass="18847">MLLRFWGLLSVFCLFSTVAQNATLTSDNATTVENDSTSKPSTTAGNEFVTTPPHDWQQFCQNIYWNFRYNIIATYNKYLQNICPTTGQQSFFATEQWAMACQGERTENGFRMIPTRQSLEILLLICGQMQYYYLDDVEQSVCTAAYYTGGVSENTIPLIRKSLCM</sequence>
<gene>
    <name evidence="2" type="ORF">CAUJ_LOCUS6496</name>
</gene>
<dbReference type="Proteomes" id="UP000835052">
    <property type="component" value="Unassembled WGS sequence"/>
</dbReference>
<evidence type="ECO:0000313" key="2">
    <source>
        <dbReference type="EMBL" id="CAD6190577.1"/>
    </source>
</evidence>
<accession>A0A8S1H5B7</accession>
<comment type="caution">
    <text evidence="2">The sequence shown here is derived from an EMBL/GenBank/DDBJ whole genome shotgun (WGS) entry which is preliminary data.</text>
</comment>
<evidence type="ECO:0000313" key="3">
    <source>
        <dbReference type="Proteomes" id="UP000835052"/>
    </source>
</evidence>
<keyword evidence="3" id="KW-1185">Reference proteome</keyword>
<organism evidence="2 3">
    <name type="scientific">Caenorhabditis auriculariae</name>
    <dbReference type="NCBI Taxonomy" id="2777116"/>
    <lineage>
        <taxon>Eukaryota</taxon>
        <taxon>Metazoa</taxon>
        <taxon>Ecdysozoa</taxon>
        <taxon>Nematoda</taxon>
        <taxon>Chromadorea</taxon>
        <taxon>Rhabditida</taxon>
        <taxon>Rhabditina</taxon>
        <taxon>Rhabditomorpha</taxon>
        <taxon>Rhabditoidea</taxon>
        <taxon>Rhabditidae</taxon>
        <taxon>Peloderinae</taxon>
        <taxon>Caenorhabditis</taxon>
    </lineage>
</organism>